<sequence length="483" mass="53422">MTTATPQPATPALPAWKRAFRNISRQHAFQPLRVEGRLPEGLRGTLFRAGAWTVDVHGVPLQHWFDGDGGVMGVRFGPDGVQGAARLVDSRTMVTERKAGRQLYGSYAMPTPLRNKLLNPQKNNANTAVMSWNGRLYALHEPNLPVELSPEDLSTLGESDLEGAVLKSFSAHPHRIHSRRTTYNFAQHHGRVNTLELYALPDGGKARHLGSVPLPGATMVHDYMVTDRYLVFFLPAMRIDVLKMLLRIGAFAHNVHFRPGAAAEVLVVPIDDVAHPIRIPADSFFNWHFSNAYEDGDTLVVDYVRYPDFASNQWLGELVRGTPSADADGMLHRAVIDLKARTFRSEPLLDLSCEFPRVAPSVECRPYQTVYLGAHATREARRGLYDSVVRLDLGTGRVTRAALEADQFPSEPVFVPRPGSRAEDDGWILTQVFDAKTDTTHVAVLDAERLDAGPVARCHFEHALPPTFHGEFIPAGPPAHGQA</sequence>
<evidence type="ECO:0000256" key="4">
    <source>
        <dbReference type="ARBA" id="ARBA00023002"/>
    </source>
</evidence>
<evidence type="ECO:0000256" key="1">
    <source>
        <dbReference type="ARBA" id="ARBA00001954"/>
    </source>
</evidence>
<name>A0ABS3D5B1_9BACT</name>
<evidence type="ECO:0000256" key="5">
    <source>
        <dbReference type="ARBA" id="ARBA00023004"/>
    </source>
</evidence>
<gene>
    <name evidence="6" type="ORF">JYK02_04870</name>
</gene>
<dbReference type="PANTHER" id="PTHR10543">
    <property type="entry name" value="BETA-CAROTENE DIOXYGENASE"/>
    <property type="match status" value="1"/>
</dbReference>
<organism evidence="6 7">
    <name type="scientific">Corallococcus macrosporus</name>
    <dbReference type="NCBI Taxonomy" id="35"/>
    <lineage>
        <taxon>Bacteria</taxon>
        <taxon>Pseudomonadati</taxon>
        <taxon>Myxococcota</taxon>
        <taxon>Myxococcia</taxon>
        <taxon>Myxococcales</taxon>
        <taxon>Cystobacterineae</taxon>
        <taxon>Myxococcaceae</taxon>
        <taxon>Corallococcus</taxon>
    </lineage>
</organism>
<reference evidence="6 7" key="1">
    <citation type="submission" date="2021-02" db="EMBL/GenBank/DDBJ databases">
        <title>De Novo genome assembly of isolated myxobacteria.</title>
        <authorList>
            <person name="Stevens D.C."/>
        </authorList>
    </citation>
    <scope>NUCLEOTIDE SEQUENCE [LARGE SCALE GENOMIC DNA]</scope>
    <source>
        <strain evidence="6 7">ATCC 29039</strain>
    </source>
</reference>
<keyword evidence="7" id="KW-1185">Reference proteome</keyword>
<dbReference type="PANTHER" id="PTHR10543:SF89">
    <property type="entry name" value="CAROTENOID 9,10(9',10')-CLEAVAGE DIOXYGENASE 1"/>
    <property type="match status" value="1"/>
</dbReference>
<comment type="caution">
    <text evidence="6">The sequence shown here is derived from an EMBL/GenBank/DDBJ whole genome shotgun (WGS) entry which is preliminary data.</text>
</comment>
<dbReference type="EMBL" id="JAFIMU010000003">
    <property type="protein sequence ID" value="MBN8226839.1"/>
    <property type="molecule type" value="Genomic_DNA"/>
</dbReference>
<dbReference type="RefSeq" id="WP_207048712.1">
    <property type="nucleotide sequence ID" value="NZ_JAFIMU010000003.1"/>
</dbReference>
<keyword evidence="3" id="KW-0479">Metal-binding</keyword>
<comment type="similarity">
    <text evidence="2">Belongs to the carotenoid oxygenase family.</text>
</comment>
<evidence type="ECO:0000313" key="6">
    <source>
        <dbReference type="EMBL" id="MBN8226839.1"/>
    </source>
</evidence>
<keyword evidence="5" id="KW-0408">Iron</keyword>
<comment type="cofactor">
    <cofactor evidence="1">
        <name>Fe(2+)</name>
        <dbReference type="ChEBI" id="CHEBI:29033"/>
    </cofactor>
</comment>
<evidence type="ECO:0000256" key="2">
    <source>
        <dbReference type="ARBA" id="ARBA00006787"/>
    </source>
</evidence>
<proteinExistence type="inferred from homology"/>
<dbReference type="Proteomes" id="UP000664052">
    <property type="component" value="Unassembled WGS sequence"/>
</dbReference>
<keyword evidence="4" id="KW-0560">Oxidoreductase</keyword>
<protein>
    <submittedName>
        <fullName evidence="6">Carotenoid oxygenase family protein</fullName>
    </submittedName>
</protein>
<evidence type="ECO:0000313" key="7">
    <source>
        <dbReference type="Proteomes" id="UP000664052"/>
    </source>
</evidence>
<dbReference type="Pfam" id="PF03055">
    <property type="entry name" value="RPE65"/>
    <property type="match status" value="1"/>
</dbReference>
<accession>A0ABS3D5B1</accession>
<evidence type="ECO:0000256" key="3">
    <source>
        <dbReference type="ARBA" id="ARBA00022723"/>
    </source>
</evidence>
<dbReference type="InterPro" id="IPR004294">
    <property type="entry name" value="Carotenoid_Oase"/>
</dbReference>